<organism evidence="6 7">
    <name type="scientific">Dipteronia sinensis</name>
    <dbReference type="NCBI Taxonomy" id="43782"/>
    <lineage>
        <taxon>Eukaryota</taxon>
        <taxon>Viridiplantae</taxon>
        <taxon>Streptophyta</taxon>
        <taxon>Embryophyta</taxon>
        <taxon>Tracheophyta</taxon>
        <taxon>Spermatophyta</taxon>
        <taxon>Magnoliopsida</taxon>
        <taxon>eudicotyledons</taxon>
        <taxon>Gunneridae</taxon>
        <taxon>Pentapetalae</taxon>
        <taxon>rosids</taxon>
        <taxon>malvids</taxon>
        <taxon>Sapindales</taxon>
        <taxon>Sapindaceae</taxon>
        <taxon>Hippocastanoideae</taxon>
        <taxon>Acereae</taxon>
        <taxon>Dipteronia</taxon>
    </lineage>
</organism>
<dbReference type="GO" id="GO:0005694">
    <property type="term" value="C:chromosome"/>
    <property type="evidence" value="ECO:0007669"/>
    <property type="project" value="UniProtKB-SubCell"/>
</dbReference>
<dbReference type="Proteomes" id="UP001281410">
    <property type="component" value="Unassembled WGS sequence"/>
</dbReference>
<proteinExistence type="predicted"/>
<evidence type="ECO:0000256" key="3">
    <source>
        <dbReference type="SAM" id="MobiDB-lite"/>
    </source>
</evidence>
<dbReference type="SMART" id="SM00468">
    <property type="entry name" value="PreSET"/>
    <property type="match status" value="1"/>
</dbReference>
<keyword evidence="2" id="KW-0158">Chromosome</keyword>
<dbReference type="PANTHER" id="PTHR46450:SF24">
    <property type="entry name" value="HISTONE-LYSINE N-METHYLTRANSFERASE SUVR4"/>
    <property type="match status" value="1"/>
</dbReference>
<evidence type="ECO:0000256" key="1">
    <source>
        <dbReference type="ARBA" id="ARBA00004286"/>
    </source>
</evidence>
<dbReference type="InterPro" id="IPR001214">
    <property type="entry name" value="SET_dom"/>
</dbReference>
<keyword evidence="7" id="KW-1185">Reference proteome</keyword>
<dbReference type="PROSITE" id="PS50867">
    <property type="entry name" value="PRE_SET"/>
    <property type="match status" value="1"/>
</dbReference>
<dbReference type="InterPro" id="IPR046341">
    <property type="entry name" value="SET_dom_sf"/>
</dbReference>
<dbReference type="PROSITE" id="PS51580">
    <property type="entry name" value="SAM_MT43_3"/>
    <property type="match status" value="1"/>
</dbReference>
<dbReference type="SUPFAM" id="SSF82199">
    <property type="entry name" value="SET domain"/>
    <property type="match status" value="1"/>
</dbReference>
<feature type="region of interest" description="Disordered" evidence="3">
    <location>
        <begin position="57"/>
        <end position="78"/>
    </location>
</feature>
<dbReference type="Pfam" id="PF00856">
    <property type="entry name" value="SET"/>
    <property type="match status" value="1"/>
</dbReference>
<comment type="subcellular location">
    <subcellularLocation>
        <location evidence="1">Chromosome</location>
    </subcellularLocation>
</comment>
<evidence type="ECO:0000313" key="7">
    <source>
        <dbReference type="Proteomes" id="UP001281410"/>
    </source>
</evidence>
<feature type="domain" description="SET" evidence="4">
    <location>
        <begin position="378"/>
        <end position="513"/>
    </location>
</feature>
<sequence>MNRILTNMRETLNFGTTRNVQGKKAAMVDQENGVTISIKRNVLESYRNNHRELLKKGSTKYEPPHATTHSADGTKIPEFKPEDMENRVAGSISESSQVDIASSDNGEVKITLVCDSSRKFDFRRLNVDAVLEVVEEKFRERYGITNPEFSIKNLMKEFCQYYLEVTSYFNNDVILLPMYDSSKKSDSEVSPDDQKHKIPTNVTKKNPTFIEDMTRGEERNPISLVNEDGSLELPKFFYILKNTVYQNAYVNFSLARISDDNCCSNCFGDCLSEPANCACTRETRGKFAYTPGGLLEEKFLDECIAMNKSKTKNDYFYYCENCPLENVVEKKSLQKKRKRSNKYMCKGHLMRKFIKECWTKCGCGRNCGNRVVQRGITAKLQVFSTPQGKGWGVRTLQELEKGTFVCEYIGEIVTNMELYERNEERTTNDERHTYPVLLDADWASEGRLKDEEALCLDATSFGNVARFINHRCYDANLIEIPVEVETPDHHYYHIAFFTTRKVKANEELTWDYGIDFDDDTHPIKAFECKCGSHFCGMKNRS</sequence>
<evidence type="ECO:0000256" key="2">
    <source>
        <dbReference type="ARBA" id="ARBA00022454"/>
    </source>
</evidence>
<evidence type="ECO:0000259" key="5">
    <source>
        <dbReference type="PROSITE" id="PS50867"/>
    </source>
</evidence>
<dbReference type="SMART" id="SM00317">
    <property type="entry name" value="SET"/>
    <property type="match status" value="1"/>
</dbReference>
<evidence type="ECO:0008006" key="8">
    <source>
        <dbReference type="Google" id="ProtNLM"/>
    </source>
</evidence>
<reference evidence="6" key="1">
    <citation type="journal article" date="2023" name="Plant J.">
        <title>Genome sequences and population genomics provide insights into the demographic history, inbreeding, and mutation load of two 'living fossil' tree species of Dipteronia.</title>
        <authorList>
            <person name="Feng Y."/>
            <person name="Comes H.P."/>
            <person name="Chen J."/>
            <person name="Zhu S."/>
            <person name="Lu R."/>
            <person name="Zhang X."/>
            <person name="Li P."/>
            <person name="Qiu J."/>
            <person name="Olsen K.M."/>
            <person name="Qiu Y."/>
        </authorList>
    </citation>
    <scope>NUCLEOTIDE SEQUENCE</scope>
    <source>
        <strain evidence="6">NBL</strain>
    </source>
</reference>
<evidence type="ECO:0000313" key="6">
    <source>
        <dbReference type="EMBL" id="KAK3193250.1"/>
    </source>
</evidence>
<dbReference type="GO" id="GO:0042054">
    <property type="term" value="F:histone methyltransferase activity"/>
    <property type="evidence" value="ECO:0007669"/>
    <property type="project" value="InterPro"/>
</dbReference>
<dbReference type="EMBL" id="JANJYJ010000008">
    <property type="protein sequence ID" value="KAK3193250.1"/>
    <property type="molecule type" value="Genomic_DNA"/>
</dbReference>
<dbReference type="InterPro" id="IPR007728">
    <property type="entry name" value="Pre-SET_dom"/>
</dbReference>
<dbReference type="GO" id="GO:0008270">
    <property type="term" value="F:zinc ion binding"/>
    <property type="evidence" value="ECO:0007669"/>
    <property type="project" value="InterPro"/>
</dbReference>
<dbReference type="PANTHER" id="PTHR46450">
    <property type="entry name" value="INACTIVE HISTONE-LYSINE N-METHYLTRANSFERASE SUVR1-RELATED"/>
    <property type="match status" value="1"/>
</dbReference>
<dbReference type="AlphaFoldDB" id="A0AAD9ZU01"/>
<dbReference type="Gene3D" id="2.170.270.10">
    <property type="entry name" value="SET domain"/>
    <property type="match status" value="1"/>
</dbReference>
<dbReference type="CDD" id="cd10538">
    <property type="entry name" value="SET_SETDB-like"/>
    <property type="match status" value="1"/>
</dbReference>
<feature type="domain" description="Pre-SET" evidence="5">
    <location>
        <begin position="262"/>
        <end position="375"/>
    </location>
</feature>
<protein>
    <recommendedName>
        <fullName evidence="8">Histone-lysine N-methyltransferase SUVR4</fullName>
    </recommendedName>
</protein>
<name>A0AAD9ZU01_9ROSI</name>
<evidence type="ECO:0000259" key="4">
    <source>
        <dbReference type="PROSITE" id="PS50280"/>
    </source>
</evidence>
<dbReference type="GO" id="GO:0005634">
    <property type="term" value="C:nucleus"/>
    <property type="evidence" value="ECO:0007669"/>
    <property type="project" value="InterPro"/>
</dbReference>
<dbReference type="InterPro" id="IPR025776">
    <property type="entry name" value="SUVR4/1/2"/>
</dbReference>
<comment type="caution">
    <text evidence="6">The sequence shown here is derived from an EMBL/GenBank/DDBJ whole genome shotgun (WGS) entry which is preliminary data.</text>
</comment>
<gene>
    <name evidence="6" type="ORF">Dsin_024560</name>
</gene>
<accession>A0AAD9ZU01</accession>
<dbReference type="PROSITE" id="PS50280">
    <property type="entry name" value="SET"/>
    <property type="match status" value="1"/>
</dbReference>